<dbReference type="SMART" id="SM00448">
    <property type="entry name" value="REC"/>
    <property type="match status" value="1"/>
</dbReference>
<dbReference type="PROSITE" id="PS50109">
    <property type="entry name" value="HIS_KIN"/>
    <property type="match status" value="1"/>
</dbReference>
<dbReference type="InterPro" id="IPR029016">
    <property type="entry name" value="GAF-like_dom_sf"/>
</dbReference>
<evidence type="ECO:0000313" key="10">
    <source>
        <dbReference type="EMBL" id="KAK5947463.1"/>
    </source>
</evidence>
<dbReference type="InterPro" id="IPR036890">
    <property type="entry name" value="HATPase_C_sf"/>
</dbReference>
<dbReference type="Pfam" id="PF02518">
    <property type="entry name" value="HATPase_c"/>
    <property type="match status" value="1"/>
</dbReference>
<protein>
    <recommendedName>
        <fullName evidence="2">histidine kinase</fullName>
        <ecNumber evidence="2">2.7.13.3</ecNumber>
    </recommendedName>
</protein>
<feature type="modified residue" description="4-aspartylphosphate" evidence="6">
    <location>
        <position position="895"/>
    </location>
</feature>
<sequence length="970" mass="108446">MSTTEVVVPVFPQDQDAFYHSDDNGSPLPDQPKHIGPISDPDKCREPLSAFDILSHANAFGVRSHWDSEACVPARPDTFSDRYLYPTLTQNEHTRLTMFWYYTRGLNEDTVLLKKLNQMLDLTKQSLGWEVGIIGMVDAQTFTRIVAANMSLATIPRRESTCSHTVNQPPGTVFQIVDMSQDWRFKHSPAVEGEGGLRSYAGTPIRLRLHNGEVVVFGSVCIASDTVQRPLTDDQKKVLVRAADMMAGELVTRTRLRRMRERQAMTDVLTQLRSDDNILDIEETTVQAMLQRYPGCRVGITKIHDNSVAVEGRAPIPLSTFTAGLWEDTERINSVTQSGFSETPVCECVVRAIVGQIKPRDQALVVASTDMRLVWDDLDSWFVDQCAQIINSASQARALKDALAAKEKFLRTVTHELRTPIHGILSSVELLSDEMKARQTLQTDVMASNGLRESDKSLASFLHTIRRSGTELMTTVNNLLRMNTLTNDNMNLYPTDYDLRSIESDVLGEIFANFSEDHFQGLSICFENQVPESNATVRVDADLLKELLKCLVANAIAATDNGSIQIISSVLPDHEALRFDIIDTGTGINNADQQRIFLAFEKLDVHSRGSGLGLNLASQMASMLKGTLSLVFSQPGIGSHFRLELPYVQTVSRSTTVTRQRTRSRPHLPPTYYVALRSKHNLHLLSHLEKHLTRCGMVKSNVAQNALIIMNRPEPFQDMLDEELRSINGPHMILFVSDMMLDYTKQCLRDEVKPHLGFPISGPLFTTRLDELLAEADDEFAKYCKQFTPSPFSQDSQLAKSLSNLQITSQNADTVCPSEELCDEPVELEVPITPLLPPRTLRVQVVDDNTINLNVLQFFCKRRKIPYGTATDGNKSYSNFVSAAPTEPYTLVLMDLQMPECDGVEACKRIRAYEKGNNLQPAVIFMITGQDSVADRKNSFEAGVDDFFVKPVSLKKLDQAIAQYFSQSPG</sequence>
<dbReference type="PANTHER" id="PTHR43047">
    <property type="entry name" value="TWO-COMPONENT HISTIDINE PROTEIN KINASE"/>
    <property type="match status" value="1"/>
</dbReference>
<comment type="caution">
    <text evidence="10">The sequence shown here is derived from an EMBL/GenBank/DDBJ whole genome shotgun (WGS) entry which is preliminary data.</text>
</comment>
<dbReference type="InterPro" id="IPR004358">
    <property type="entry name" value="Sig_transdc_His_kin-like_C"/>
</dbReference>
<dbReference type="InterPro" id="IPR036097">
    <property type="entry name" value="HisK_dim/P_sf"/>
</dbReference>
<dbReference type="InterPro" id="IPR001789">
    <property type="entry name" value="Sig_transdc_resp-reg_receiver"/>
</dbReference>
<dbReference type="SUPFAM" id="SSF55781">
    <property type="entry name" value="GAF domain-like"/>
    <property type="match status" value="1"/>
</dbReference>
<dbReference type="InterPro" id="IPR003661">
    <property type="entry name" value="HisK_dim/P_dom"/>
</dbReference>
<dbReference type="InterPro" id="IPR003594">
    <property type="entry name" value="HATPase_dom"/>
</dbReference>
<dbReference type="CDD" id="cd17546">
    <property type="entry name" value="REC_hyHK_CKI1_RcsC-like"/>
    <property type="match status" value="1"/>
</dbReference>
<keyword evidence="4" id="KW-0808">Transferase</keyword>
<dbReference type="Gene3D" id="3.30.450.40">
    <property type="match status" value="1"/>
</dbReference>
<evidence type="ECO:0000313" key="11">
    <source>
        <dbReference type="Proteomes" id="UP001334248"/>
    </source>
</evidence>
<evidence type="ECO:0000256" key="1">
    <source>
        <dbReference type="ARBA" id="ARBA00000085"/>
    </source>
</evidence>
<organism evidence="10 11">
    <name type="scientific">Knufia obscura</name>
    <dbReference type="NCBI Taxonomy" id="1635080"/>
    <lineage>
        <taxon>Eukaryota</taxon>
        <taxon>Fungi</taxon>
        <taxon>Dikarya</taxon>
        <taxon>Ascomycota</taxon>
        <taxon>Pezizomycotina</taxon>
        <taxon>Eurotiomycetes</taxon>
        <taxon>Chaetothyriomycetidae</taxon>
        <taxon>Chaetothyriales</taxon>
        <taxon>Trichomeriaceae</taxon>
        <taxon>Knufia</taxon>
    </lineage>
</organism>
<dbReference type="InterPro" id="IPR005467">
    <property type="entry name" value="His_kinase_dom"/>
</dbReference>
<dbReference type="SUPFAM" id="SSF47384">
    <property type="entry name" value="Homodimeric domain of signal transducing histidine kinase"/>
    <property type="match status" value="1"/>
</dbReference>
<evidence type="ECO:0000256" key="5">
    <source>
        <dbReference type="ARBA" id="ARBA00022777"/>
    </source>
</evidence>
<dbReference type="Proteomes" id="UP001334248">
    <property type="component" value="Unassembled WGS sequence"/>
</dbReference>
<name>A0ABR0S4S2_9EURO</name>
<dbReference type="CDD" id="cd00082">
    <property type="entry name" value="HisKA"/>
    <property type="match status" value="1"/>
</dbReference>
<proteinExistence type="predicted"/>
<evidence type="ECO:0000256" key="3">
    <source>
        <dbReference type="ARBA" id="ARBA00022553"/>
    </source>
</evidence>
<feature type="domain" description="Response regulatory" evidence="9">
    <location>
        <begin position="842"/>
        <end position="965"/>
    </location>
</feature>
<gene>
    <name evidence="10" type="ORF">PMZ80_001613</name>
</gene>
<dbReference type="EMBL" id="JAVHJV010000001">
    <property type="protein sequence ID" value="KAK5947463.1"/>
    <property type="molecule type" value="Genomic_DNA"/>
</dbReference>
<dbReference type="Pfam" id="PF00512">
    <property type="entry name" value="HisKA"/>
    <property type="match status" value="1"/>
</dbReference>
<keyword evidence="11" id="KW-1185">Reference proteome</keyword>
<dbReference type="PRINTS" id="PR00344">
    <property type="entry name" value="BCTRLSENSOR"/>
</dbReference>
<dbReference type="Gene3D" id="1.10.287.130">
    <property type="match status" value="1"/>
</dbReference>
<reference evidence="10 11" key="1">
    <citation type="journal article" date="2023" name="Res Sq">
        <title>Genomic and morphological characterization of Knufia obscura isolated from the Mars 2020 spacecraft assembly facility.</title>
        <authorList>
            <person name="Chander A.M."/>
            <person name="Teixeira M.M."/>
            <person name="Singh N.K."/>
            <person name="Williams M.P."/>
            <person name="Parker C.W."/>
            <person name="Leo P."/>
            <person name="Stajich J.E."/>
            <person name="Torok T."/>
            <person name="Tighe S."/>
            <person name="Mason C.E."/>
            <person name="Venkateswaran K."/>
        </authorList>
    </citation>
    <scope>NUCLEOTIDE SEQUENCE [LARGE SCALE GENOMIC DNA]</scope>
    <source>
        <strain evidence="10 11">CCFEE 5817</strain>
    </source>
</reference>
<dbReference type="GeneID" id="89995062"/>
<dbReference type="InterPro" id="IPR011006">
    <property type="entry name" value="CheY-like_superfamily"/>
</dbReference>
<dbReference type="SMART" id="SM00388">
    <property type="entry name" value="HisKA"/>
    <property type="match status" value="1"/>
</dbReference>
<keyword evidence="5" id="KW-0418">Kinase</keyword>
<evidence type="ECO:0000259" key="8">
    <source>
        <dbReference type="PROSITE" id="PS50109"/>
    </source>
</evidence>
<evidence type="ECO:0000256" key="2">
    <source>
        <dbReference type="ARBA" id="ARBA00012438"/>
    </source>
</evidence>
<dbReference type="Gene3D" id="3.40.50.2300">
    <property type="match status" value="1"/>
</dbReference>
<dbReference type="Gene3D" id="3.30.565.10">
    <property type="entry name" value="Histidine kinase-like ATPase, C-terminal domain"/>
    <property type="match status" value="1"/>
</dbReference>
<feature type="domain" description="Histidine kinase" evidence="8">
    <location>
        <begin position="412"/>
        <end position="649"/>
    </location>
</feature>
<dbReference type="Pfam" id="PF00072">
    <property type="entry name" value="Response_reg"/>
    <property type="match status" value="1"/>
</dbReference>
<evidence type="ECO:0000256" key="4">
    <source>
        <dbReference type="ARBA" id="ARBA00022679"/>
    </source>
</evidence>
<accession>A0ABR0S4S2</accession>
<dbReference type="SUPFAM" id="SSF52172">
    <property type="entry name" value="CheY-like"/>
    <property type="match status" value="1"/>
</dbReference>
<dbReference type="PROSITE" id="PS50110">
    <property type="entry name" value="RESPONSE_REGULATORY"/>
    <property type="match status" value="1"/>
</dbReference>
<comment type="catalytic activity">
    <reaction evidence="1">
        <text>ATP + protein L-histidine = ADP + protein N-phospho-L-histidine.</text>
        <dbReference type="EC" id="2.7.13.3"/>
    </reaction>
</comment>
<keyword evidence="3 6" id="KW-0597">Phosphoprotein</keyword>
<dbReference type="EC" id="2.7.13.3" evidence="2"/>
<evidence type="ECO:0000256" key="6">
    <source>
        <dbReference type="PROSITE-ProRule" id="PRU00169"/>
    </source>
</evidence>
<dbReference type="SUPFAM" id="SSF55874">
    <property type="entry name" value="ATPase domain of HSP90 chaperone/DNA topoisomerase II/histidine kinase"/>
    <property type="match status" value="1"/>
</dbReference>
<dbReference type="SMART" id="SM00387">
    <property type="entry name" value="HATPase_c"/>
    <property type="match status" value="1"/>
</dbReference>
<feature type="region of interest" description="Disordered" evidence="7">
    <location>
        <begin position="16"/>
        <end position="39"/>
    </location>
</feature>
<evidence type="ECO:0000259" key="9">
    <source>
        <dbReference type="PROSITE" id="PS50110"/>
    </source>
</evidence>
<dbReference type="RefSeq" id="XP_064735553.1">
    <property type="nucleotide sequence ID" value="XM_064870056.1"/>
</dbReference>
<evidence type="ECO:0000256" key="7">
    <source>
        <dbReference type="SAM" id="MobiDB-lite"/>
    </source>
</evidence>